<evidence type="ECO:0000313" key="2">
    <source>
        <dbReference type="Proteomes" id="UP000550787"/>
    </source>
</evidence>
<dbReference type="Proteomes" id="UP000550787">
    <property type="component" value="Unassembled WGS sequence"/>
</dbReference>
<accession>A0A7W4FFD1</accession>
<proteinExistence type="predicted"/>
<dbReference type="EMBL" id="JABEQG010000016">
    <property type="protein sequence ID" value="MBB2156637.1"/>
    <property type="molecule type" value="Genomic_DNA"/>
</dbReference>
<comment type="caution">
    <text evidence="1">The sequence shown here is derived from an EMBL/GenBank/DDBJ whole genome shotgun (WGS) entry which is preliminary data.</text>
</comment>
<name>A0A7W4FFD1_GLUDI</name>
<dbReference type="RefSeq" id="WP_183115865.1">
    <property type="nucleotide sequence ID" value="NZ_JABEQG010000016.1"/>
</dbReference>
<gene>
    <name evidence="1" type="ORF">HLH33_10000</name>
</gene>
<dbReference type="AlphaFoldDB" id="A0A7W4FFD1"/>
<evidence type="ECO:0000313" key="1">
    <source>
        <dbReference type="EMBL" id="MBB2156637.1"/>
    </source>
</evidence>
<sequence>MTHPPGTDDQSSTSIPVKNDVELWLTPARAREVLPALSVDERIDDHDPATELHT</sequence>
<organism evidence="1 2">
    <name type="scientific">Gluconacetobacter diazotrophicus</name>
    <name type="common">Acetobacter diazotrophicus</name>
    <dbReference type="NCBI Taxonomy" id="33996"/>
    <lineage>
        <taxon>Bacteria</taxon>
        <taxon>Pseudomonadati</taxon>
        <taxon>Pseudomonadota</taxon>
        <taxon>Alphaproteobacteria</taxon>
        <taxon>Acetobacterales</taxon>
        <taxon>Acetobacteraceae</taxon>
        <taxon>Gluconacetobacter</taxon>
    </lineage>
</organism>
<protein>
    <submittedName>
        <fullName evidence="1">Uncharacterized protein</fullName>
    </submittedName>
</protein>
<reference evidence="1 2" key="1">
    <citation type="submission" date="2020-04" db="EMBL/GenBank/DDBJ databases">
        <title>Description of novel Gluconacetobacter.</title>
        <authorList>
            <person name="Sombolestani A."/>
        </authorList>
    </citation>
    <scope>NUCLEOTIDE SEQUENCE [LARGE SCALE GENOMIC DNA]</scope>
    <source>
        <strain evidence="1 2">LMG 7603</strain>
    </source>
</reference>